<organism evidence="1">
    <name type="scientific">Tanacetum cinerariifolium</name>
    <name type="common">Dalmatian daisy</name>
    <name type="synonym">Chrysanthemum cinerariifolium</name>
    <dbReference type="NCBI Taxonomy" id="118510"/>
    <lineage>
        <taxon>Eukaryota</taxon>
        <taxon>Viridiplantae</taxon>
        <taxon>Streptophyta</taxon>
        <taxon>Embryophyta</taxon>
        <taxon>Tracheophyta</taxon>
        <taxon>Spermatophyta</taxon>
        <taxon>Magnoliopsida</taxon>
        <taxon>eudicotyledons</taxon>
        <taxon>Gunneridae</taxon>
        <taxon>Pentapetalae</taxon>
        <taxon>asterids</taxon>
        <taxon>campanulids</taxon>
        <taxon>Asterales</taxon>
        <taxon>Asteraceae</taxon>
        <taxon>Asteroideae</taxon>
        <taxon>Anthemideae</taxon>
        <taxon>Anthemidinae</taxon>
        <taxon>Tanacetum</taxon>
    </lineage>
</organism>
<keyword evidence="1" id="KW-0695">RNA-directed DNA polymerase</keyword>
<sequence>MQAPTLSMINQNAERSLDEMPYWKIDSITCYYTTRPQKLTPQVQAMTQPLGIVKSKGKTQILKLEFGILELMVLDGEYDAGGDDDNVTSIIKLDVSHPLHLHPNESVALTVVSIKLKGTKNNQVWSCAMSAYVIISSEESHKIATGSVSGTSQRPNDSGNRRIVGGSTLVCENCGFNSHTIDRCFKIIGYPADFRKRKERWFKVTTYLGCIMWRGVCYCHGSLIGGAEAILHSVNRVLSEYHNDRSLAMLTVDFSNAFNLVDRSTLLHEQGDPLRPLLFALILHPLLHKIKDSCKLLLHAWYLDDGTVIVDSEEVARELDIIKVSALGLDLKLNCDNPSISGRYFILEY</sequence>
<reference evidence="1" key="1">
    <citation type="journal article" date="2019" name="Sci. Rep.">
        <title>Draft genome of Tanacetum cinerariifolium, the natural source of mosquito coil.</title>
        <authorList>
            <person name="Yamashiro T."/>
            <person name="Shiraishi A."/>
            <person name="Satake H."/>
            <person name="Nakayama K."/>
        </authorList>
    </citation>
    <scope>NUCLEOTIDE SEQUENCE</scope>
</reference>
<accession>A0A699H1S9</accession>
<dbReference type="AlphaFoldDB" id="A0A699H1S9"/>
<keyword evidence="1" id="KW-0808">Transferase</keyword>
<keyword evidence="1" id="KW-0548">Nucleotidyltransferase</keyword>
<gene>
    <name evidence="1" type="ORF">Tci_284853</name>
</gene>
<dbReference type="PANTHER" id="PTHR34222:SF97">
    <property type="entry name" value="CATALYTIC REGION, PUTATIVE-RELATED"/>
    <property type="match status" value="1"/>
</dbReference>
<proteinExistence type="predicted"/>
<protein>
    <submittedName>
        <fullName evidence="1">Putative reverse transcriptase domain-containing protein</fullName>
    </submittedName>
</protein>
<dbReference type="GO" id="GO:0003964">
    <property type="term" value="F:RNA-directed DNA polymerase activity"/>
    <property type="evidence" value="ECO:0007669"/>
    <property type="project" value="UniProtKB-KW"/>
</dbReference>
<dbReference type="EMBL" id="BKCJ010091011">
    <property type="protein sequence ID" value="GEX12878.1"/>
    <property type="molecule type" value="Genomic_DNA"/>
</dbReference>
<name>A0A699H1S9_TANCI</name>
<dbReference type="PANTHER" id="PTHR34222">
    <property type="entry name" value="GAG_PRE-INTEGRS DOMAIN-CONTAINING PROTEIN"/>
    <property type="match status" value="1"/>
</dbReference>
<comment type="caution">
    <text evidence="1">The sequence shown here is derived from an EMBL/GenBank/DDBJ whole genome shotgun (WGS) entry which is preliminary data.</text>
</comment>
<evidence type="ECO:0000313" key="1">
    <source>
        <dbReference type="EMBL" id="GEX12878.1"/>
    </source>
</evidence>